<evidence type="ECO:0000313" key="3">
    <source>
        <dbReference type="EMBL" id="KHJ35631.1"/>
    </source>
</evidence>
<dbReference type="InterPro" id="IPR019194">
    <property type="entry name" value="Tscrpt_elong_fac_Eaf_N"/>
</dbReference>
<dbReference type="Proteomes" id="UP000030854">
    <property type="component" value="Unassembled WGS sequence"/>
</dbReference>
<gene>
    <name evidence="3" type="ORF">EV44_g4875</name>
</gene>
<dbReference type="EMBL" id="JNVN01000317">
    <property type="protein sequence ID" value="KHJ35631.1"/>
    <property type="molecule type" value="Genomic_DNA"/>
</dbReference>
<dbReference type="HOGENOM" id="CLU_083689_0_0_1"/>
<evidence type="ECO:0000259" key="2">
    <source>
        <dbReference type="Pfam" id="PF09816"/>
    </source>
</evidence>
<organism evidence="3 4">
    <name type="scientific">Uncinula necator</name>
    <name type="common">Grape powdery mildew</name>
    <dbReference type="NCBI Taxonomy" id="52586"/>
    <lineage>
        <taxon>Eukaryota</taxon>
        <taxon>Fungi</taxon>
        <taxon>Dikarya</taxon>
        <taxon>Ascomycota</taxon>
        <taxon>Pezizomycotina</taxon>
        <taxon>Leotiomycetes</taxon>
        <taxon>Erysiphales</taxon>
        <taxon>Erysiphaceae</taxon>
        <taxon>Erysiphe</taxon>
    </lineage>
</organism>
<dbReference type="Pfam" id="PF09816">
    <property type="entry name" value="EAF"/>
    <property type="match status" value="1"/>
</dbReference>
<proteinExistence type="predicted"/>
<feature type="domain" description="Transcription elongation factor Eaf N-terminal" evidence="2">
    <location>
        <begin position="8"/>
        <end position="103"/>
    </location>
</feature>
<dbReference type="OrthoDB" id="125903at2759"/>
<sequence length="272" mass="31051">MDVGFGNYPIVLSDALLGKATKELYTGIRYNHKANDTTYPSSNSCRLQPNEEDPSIFYLSHLNNSEKLSYSGKRTVEENQFVLIFDPDKEHFILHRLDSNFDLMPISPSSDSQEISSKTQSSIRQKRSSKDTIKVSDSNKESSRRKIEKAKTVQKTIRELTPEEDFDDGLTIEYPGGQSQDQFNAYSSPIPIYHREMRESCERDDEVLQDDDGFLDHDFNNNKEFSPPNEPPAEISDEDIEMALEAELEQELLKDSAGQTVDDNESDESEEE</sequence>
<feature type="region of interest" description="Disordered" evidence="1">
    <location>
        <begin position="251"/>
        <end position="272"/>
    </location>
</feature>
<feature type="compositionally biased region" description="Low complexity" evidence="1">
    <location>
        <begin position="108"/>
        <end position="117"/>
    </location>
</feature>
<feature type="region of interest" description="Disordered" evidence="1">
    <location>
        <begin position="211"/>
        <end position="238"/>
    </location>
</feature>
<feature type="compositionally biased region" description="Basic and acidic residues" evidence="1">
    <location>
        <begin position="128"/>
        <end position="149"/>
    </location>
</feature>
<name>A0A0B1PFF9_UNCNE</name>
<accession>A0A0B1PFF9</accession>
<feature type="compositionally biased region" description="Acidic residues" evidence="1">
    <location>
        <begin position="262"/>
        <end position="272"/>
    </location>
</feature>
<dbReference type="AlphaFoldDB" id="A0A0B1PFF9"/>
<evidence type="ECO:0000256" key="1">
    <source>
        <dbReference type="SAM" id="MobiDB-lite"/>
    </source>
</evidence>
<feature type="region of interest" description="Disordered" evidence="1">
    <location>
        <begin position="108"/>
        <end position="149"/>
    </location>
</feature>
<dbReference type="OMA" id="NTFVEMS"/>
<reference evidence="3 4" key="1">
    <citation type="journal article" date="2014" name="BMC Genomics">
        <title>Adaptive genomic structural variation in the grape powdery mildew pathogen, Erysiphe necator.</title>
        <authorList>
            <person name="Jones L."/>
            <person name="Riaz S."/>
            <person name="Morales-Cruz A."/>
            <person name="Amrine K.C."/>
            <person name="McGuire B."/>
            <person name="Gubler W.D."/>
            <person name="Walker M.A."/>
            <person name="Cantu D."/>
        </authorList>
    </citation>
    <scope>NUCLEOTIDE SEQUENCE [LARGE SCALE GENOMIC DNA]</scope>
    <source>
        <strain evidence="4">c</strain>
    </source>
</reference>
<evidence type="ECO:0000313" key="4">
    <source>
        <dbReference type="Proteomes" id="UP000030854"/>
    </source>
</evidence>
<keyword evidence="4" id="KW-1185">Reference proteome</keyword>
<protein>
    <submittedName>
        <fullName evidence="3">Putative ell-associated factor protein</fullName>
    </submittedName>
</protein>
<comment type="caution">
    <text evidence="3">The sequence shown here is derived from an EMBL/GenBank/DDBJ whole genome shotgun (WGS) entry which is preliminary data.</text>
</comment>